<gene>
    <name evidence="1" type="ORF">D791_00611</name>
</gene>
<reference evidence="1 2" key="2">
    <citation type="journal article" date="2015" name="Syst. Appl. Microbiol.">
        <title>Nitrincola nitratireducens sp. nov. isolated from a haloalkaline crater lake.</title>
        <authorList>
            <person name="Singh A."/>
            <person name="Vaidya B."/>
            <person name="Tanuku N.R."/>
            <person name="Pinnaka A.K."/>
        </authorList>
    </citation>
    <scope>NUCLEOTIDE SEQUENCE [LARGE SCALE GENOMIC DNA]</scope>
    <source>
        <strain evidence="1 2">AK23</strain>
    </source>
</reference>
<accession>W9V642</accession>
<evidence type="ECO:0000313" key="1">
    <source>
        <dbReference type="EMBL" id="EXJ12366.1"/>
    </source>
</evidence>
<reference evidence="2" key="1">
    <citation type="submission" date="2012-11" db="EMBL/GenBank/DDBJ databases">
        <authorList>
            <person name="Singh A."/>
            <person name="Pinnaka A.K."/>
            <person name="Vaidya B."/>
        </authorList>
    </citation>
    <scope>NUCLEOTIDE SEQUENCE [LARGE SCALE GENOMIC DNA]</scope>
    <source>
        <strain evidence="2">AK23</strain>
    </source>
</reference>
<organism evidence="1 2">
    <name type="scientific">Nitrincola nitratireducens</name>
    <dbReference type="NCBI Taxonomy" id="1229521"/>
    <lineage>
        <taxon>Bacteria</taxon>
        <taxon>Pseudomonadati</taxon>
        <taxon>Pseudomonadota</taxon>
        <taxon>Gammaproteobacteria</taxon>
        <taxon>Oceanospirillales</taxon>
        <taxon>Oceanospirillaceae</taxon>
        <taxon>Nitrincola</taxon>
    </lineage>
</organism>
<protein>
    <submittedName>
        <fullName evidence="1">Uncharacterized protein</fullName>
    </submittedName>
</protein>
<dbReference type="EMBL" id="AONB01000002">
    <property type="protein sequence ID" value="EXJ12366.1"/>
    <property type="molecule type" value="Genomic_DNA"/>
</dbReference>
<evidence type="ECO:0000313" key="2">
    <source>
        <dbReference type="Proteomes" id="UP000019464"/>
    </source>
</evidence>
<proteinExistence type="predicted"/>
<name>W9V642_9GAMM</name>
<sequence length="102" mass="11719">MVLRNQYHLQSLILRHRAALKDTCESEESLERHNRKTKTIQTLDVAANKIDAFLKQNQPRMGKGKRSKEVKSNITDPESAKMTIALNDQRAPTCTDWMNIVV</sequence>
<dbReference type="AlphaFoldDB" id="W9V642"/>
<dbReference type="Proteomes" id="UP000019464">
    <property type="component" value="Unassembled WGS sequence"/>
</dbReference>
<comment type="caution">
    <text evidence="1">The sequence shown here is derived from an EMBL/GenBank/DDBJ whole genome shotgun (WGS) entry which is preliminary data.</text>
</comment>
<keyword evidence="2" id="KW-1185">Reference proteome</keyword>